<dbReference type="GO" id="GO:0008270">
    <property type="term" value="F:zinc ion binding"/>
    <property type="evidence" value="ECO:0007669"/>
    <property type="project" value="InterPro"/>
</dbReference>
<dbReference type="Pfam" id="PF01844">
    <property type="entry name" value="HNH"/>
    <property type="match status" value="1"/>
</dbReference>
<name>A0A846YFB7_9NOCA</name>
<evidence type="ECO:0000313" key="3">
    <source>
        <dbReference type="Proteomes" id="UP000570678"/>
    </source>
</evidence>
<dbReference type="AlphaFoldDB" id="A0A846YFB7"/>
<organism evidence="2 3">
    <name type="scientific">Nocardia flavorosea</name>
    <dbReference type="NCBI Taxonomy" id="53429"/>
    <lineage>
        <taxon>Bacteria</taxon>
        <taxon>Bacillati</taxon>
        <taxon>Actinomycetota</taxon>
        <taxon>Actinomycetes</taxon>
        <taxon>Mycobacteriales</taxon>
        <taxon>Nocardiaceae</taxon>
        <taxon>Nocardia</taxon>
    </lineage>
</organism>
<protein>
    <recommendedName>
        <fullName evidence="1">HNH nuclease domain-containing protein</fullName>
    </recommendedName>
</protein>
<dbReference type="InterPro" id="IPR003615">
    <property type="entry name" value="HNH_nuc"/>
</dbReference>
<dbReference type="GO" id="GO:0003676">
    <property type="term" value="F:nucleic acid binding"/>
    <property type="evidence" value="ECO:0007669"/>
    <property type="project" value="InterPro"/>
</dbReference>
<comment type="caution">
    <text evidence="2">The sequence shown here is derived from an EMBL/GenBank/DDBJ whole genome shotgun (WGS) entry which is preliminary data.</text>
</comment>
<gene>
    <name evidence="2" type="ORF">HGA15_14835</name>
</gene>
<sequence length="114" mass="13045">MSENPRHTYEYQVFRERMRVRLPNVCHVCGEAIDLGLSGNDPRGWTLDHLKPWATHPELFYDPANCKSAHRQCNLYRGASGSTPQQKPKRKRTCPDCGGELKINVSRHWGPCPS</sequence>
<keyword evidence="3" id="KW-1185">Reference proteome</keyword>
<dbReference type="SMART" id="SM00507">
    <property type="entry name" value="HNHc"/>
    <property type="match status" value="1"/>
</dbReference>
<evidence type="ECO:0000259" key="1">
    <source>
        <dbReference type="SMART" id="SM00507"/>
    </source>
</evidence>
<evidence type="ECO:0000313" key="2">
    <source>
        <dbReference type="EMBL" id="NKY57405.1"/>
    </source>
</evidence>
<dbReference type="InterPro" id="IPR002711">
    <property type="entry name" value="HNH"/>
</dbReference>
<reference evidence="2 3" key="1">
    <citation type="submission" date="2020-04" db="EMBL/GenBank/DDBJ databases">
        <title>MicrobeNet Type strains.</title>
        <authorList>
            <person name="Nicholson A.C."/>
        </authorList>
    </citation>
    <scope>NUCLEOTIDE SEQUENCE [LARGE SCALE GENOMIC DNA]</scope>
    <source>
        <strain evidence="2 3">JCM 3332</strain>
    </source>
</reference>
<dbReference type="EMBL" id="JAAXOT010000006">
    <property type="protein sequence ID" value="NKY57405.1"/>
    <property type="molecule type" value="Genomic_DNA"/>
</dbReference>
<accession>A0A846YFB7</accession>
<dbReference type="RefSeq" id="WP_157116584.1">
    <property type="nucleotide sequence ID" value="NZ_JAAXOT010000006.1"/>
</dbReference>
<dbReference type="Proteomes" id="UP000570678">
    <property type="component" value="Unassembled WGS sequence"/>
</dbReference>
<dbReference type="GO" id="GO:0004519">
    <property type="term" value="F:endonuclease activity"/>
    <property type="evidence" value="ECO:0007669"/>
    <property type="project" value="InterPro"/>
</dbReference>
<dbReference type="Gene3D" id="1.10.30.50">
    <property type="match status" value="1"/>
</dbReference>
<feature type="domain" description="HNH nuclease" evidence="1">
    <location>
        <begin position="14"/>
        <end position="75"/>
    </location>
</feature>
<proteinExistence type="predicted"/>